<comment type="caution">
    <text evidence="3">The sequence shown here is derived from an EMBL/GenBank/DDBJ whole genome shotgun (WGS) entry which is preliminary data.</text>
</comment>
<reference evidence="3 4" key="1">
    <citation type="submission" date="2024-06" db="EMBL/GenBank/DDBJ databases">
        <authorList>
            <person name="Kraege A."/>
            <person name="Thomma B."/>
        </authorList>
    </citation>
    <scope>NUCLEOTIDE SEQUENCE [LARGE SCALE GENOMIC DNA]</scope>
</reference>
<dbReference type="Gene3D" id="1.10.510.10">
    <property type="entry name" value="Transferase(Phosphotransferase) domain 1"/>
    <property type="match status" value="1"/>
</dbReference>
<dbReference type="InterPro" id="IPR017441">
    <property type="entry name" value="Protein_kinase_ATP_BS"/>
</dbReference>
<dbReference type="InterPro" id="IPR000719">
    <property type="entry name" value="Prot_kinase_dom"/>
</dbReference>
<keyword evidence="1" id="KW-0067">ATP-binding</keyword>
<dbReference type="InterPro" id="IPR011009">
    <property type="entry name" value="Kinase-like_dom_sf"/>
</dbReference>
<feature type="binding site" evidence="1">
    <location>
        <position position="74"/>
    </location>
    <ligand>
        <name>ATP</name>
        <dbReference type="ChEBI" id="CHEBI:30616"/>
    </ligand>
</feature>
<evidence type="ECO:0000313" key="3">
    <source>
        <dbReference type="EMBL" id="CAL5228272.1"/>
    </source>
</evidence>
<dbReference type="InterPro" id="IPR051681">
    <property type="entry name" value="Ser/Thr_Kinases-Pseudokinases"/>
</dbReference>
<dbReference type="Pfam" id="PF07714">
    <property type="entry name" value="PK_Tyr_Ser-Thr"/>
    <property type="match status" value="2"/>
</dbReference>
<protein>
    <submittedName>
        <fullName evidence="3">G11376 protein</fullName>
    </submittedName>
</protein>
<dbReference type="Proteomes" id="UP001497392">
    <property type="component" value="Unassembled WGS sequence"/>
</dbReference>
<accession>A0ABP1GAF7</accession>
<feature type="domain" description="Protein kinase" evidence="2">
    <location>
        <begin position="41"/>
        <end position="389"/>
    </location>
</feature>
<gene>
    <name evidence="3" type="primary">g11376</name>
    <name evidence="3" type="ORF">VP750_LOCUS10178</name>
</gene>
<keyword evidence="4" id="KW-1185">Reference proteome</keyword>
<dbReference type="Gene3D" id="3.30.200.20">
    <property type="entry name" value="Phosphorylase Kinase, domain 1"/>
    <property type="match status" value="1"/>
</dbReference>
<dbReference type="PANTHER" id="PTHR44329">
    <property type="entry name" value="SERINE/THREONINE-PROTEIN KINASE TNNI3K-RELATED"/>
    <property type="match status" value="1"/>
</dbReference>
<evidence type="ECO:0000256" key="1">
    <source>
        <dbReference type="PROSITE-ProRule" id="PRU10141"/>
    </source>
</evidence>
<evidence type="ECO:0000259" key="2">
    <source>
        <dbReference type="PROSITE" id="PS50011"/>
    </source>
</evidence>
<dbReference type="InterPro" id="IPR001245">
    <property type="entry name" value="Ser-Thr/Tyr_kinase_cat_dom"/>
</dbReference>
<dbReference type="PROSITE" id="PS00107">
    <property type="entry name" value="PROTEIN_KINASE_ATP"/>
    <property type="match status" value="1"/>
</dbReference>
<sequence length="420" mass="46343">MDASERWTRAYQKIRTGLLLSNSLDTLRDMTNNDHMQPDQVTKVKELGQGAFATVELCKYKPPGGGGEVLVAVKRLLPSILKNKEELLAFVEESKLLRKLRHRYIVSYIGVGGSGEMSLRNADSARKVLNSTFLVQEYVEGGNLRKQVLEQMGHAHHARKHYSQEQALEWIIQIAKGLRYLHTSKPKIAWRDAKLENILMRKVDGGKKLEACLADFGLSAVLPGPKEHVNSSLLRKSMKAKQPTGDADLDGLSSAVDDILTGHQLEVEQSGPSVSQEGVFDLTGRTGSYFYMAPEVLHNEAYNEKADIFSFGVLMYELLCGCITSQLVVGPTGNMRAAEVYAAKVAGGYRRPLPSFIPEPLRELITECWAQNPKDRPPITEVVDRLTAFQEAPQQLSSGAGKSHKGEESAKKGCCGCSVM</sequence>
<name>A0ABP1GAF7_9CHLO</name>
<dbReference type="SUPFAM" id="SSF56112">
    <property type="entry name" value="Protein kinase-like (PK-like)"/>
    <property type="match status" value="1"/>
</dbReference>
<keyword evidence="1" id="KW-0547">Nucleotide-binding</keyword>
<evidence type="ECO:0000313" key="4">
    <source>
        <dbReference type="Proteomes" id="UP001497392"/>
    </source>
</evidence>
<dbReference type="EMBL" id="CAXHTA020000018">
    <property type="protein sequence ID" value="CAL5228272.1"/>
    <property type="molecule type" value="Genomic_DNA"/>
</dbReference>
<organism evidence="3 4">
    <name type="scientific">Coccomyxa viridis</name>
    <dbReference type="NCBI Taxonomy" id="1274662"/>
    <lineage>
        <taxon>Eukaryota</taxon>
        <taxon>Viridiplantae</taxon>
        <taxon>Chlorophyta</taxon>
        <taxon>core chlorophytes</taxon>
        <taxon>Trebouxiophyceae</taxon>
        <taxon>Trebouxiophyceae incertae sedis</taxon>
        <taxon>Coccomyxaceae</taxon>
        <taxon>Coccomyxa</taxon>
    </lineage>
</organism>
<dbReference type="PROSITE" id="PS50011">
    <property type="entry name" value="PROTEIN_KINASE_DOM"/>
    <property type="match status" value="1"/>
</dbReference>
<proteinExistence type="predicted"/>
<dbReference type="PANTHER" id="PTHR44329:SF289">
    <property type="entry name" value="SERINE_THREONINE-PROTEIN KINASE VIK"/>
    <property type="match status" value="1"/>
</dbReference>